<evidence type="ECO:0000313" key="2">
    <source>
        <dbReference type="Proteomes" id="UP000887561"/>
    </source>
</evidence>
<feature type="region of interest" description="Disordered" evidence="1">
    <location>
        <begin position="191"/>
        <end position="254"/>
    </location>
</feature>
<feature type="region of interest" description="Disordered" evidence="1">
    <location>
        <begin position="1016"/>
        <end position="1035"/>
    </location>
</feature>
<organism evidence="2 3">
    <name type="scientific">Meloidogyne javanica</name>
    <name type="common">Root-knot nematode worm</name>
    <dbReference type="NCBI Taxonomy" id="6303"/>
    <lineage>
        <taxon>Eukaryota</taxon>
        <taxon>Metazoa</taxon>
        <taxon>Ecdysozoa</taxon>
        <taxon>Nematoda</taxon>
        <taxon>Chromadorea</taxon>
        <taxon>Rhabditida</taxon>
        <taxon>Tylenchina</taxon>
        <taxon>Tylenchomorpha</taxon>
        <taxon>Tylenchoidea</taxon>
        <taxon>Meloidogynidae</taxon>
        <taxon>Meloidogyninae</taxon>
        <taxon>Meloidogyne</taxon>
        <taxon>Meloidogyne incognita group</taxon>
    </lineage>
</organism>
<evidence type="ECO:0000256" key="1">
    <source>
        <dbReference type="SAM" id="MobiDB-lite"/>
    </source>
</evidence>
<dbReference type="PANTHER" id="PTHR21696:SF2">
    <property type="entry name" value="PROTEIN UNC-79 HOMOLOG"/>
    <property type="match status" value="1"/>
</dbReference>
<reference evidence="3" key="1">
    <citation type="submission" date="2022-11" db="UniProtKB">
        <authorList>
            <consortium name="WormBaseParasite"/>
        </authorList>
    </citation>
    <scope>IDENTIFICATION</scope>
</reference>
<feature type="region of interest" description="Disordered" evidence="1">
    <location>
        <begin position="1041"/>
        <end position="1060"/>
    </location>
</feature>
<feature type="compositionally biased region" description="Low complexity" evidence="1">
    <location>
        <begin position="231"/>
        <end position="240"/>
    </location>
</feature>
<feature type="compositionally biased region" description="Basic and acidic residues" evidence="1">
    <location>
        <begin position="1051"/>
        <end position="1060"/>
    </location>
</feature>
<feature type="region of interest" description="Disordered" evidence="1">
    <location>
        <begin position="21"/>
        <end position="65"/>
    </location>
</feature>
<dbReference type="Proteomes" id="UP000887561">
    <property type="component" value="Unplaced"/>
</dbReference>
<dbReference type="PANTHER" id="PTHR21696">
    <property type="entry name" value="PROTEIN UNC-79 HOMOLOG"/>
    <property type="match status" value="1"/>
</dbReference>
<name>A0A915MRJ9_MELJA</name>
<feature type="region of interest" description="Disordered" evidence="1">
    <location>
        <begin position="674"/>
        <end position="700"/>
    </location>
</feature>
<feature type="compositionally biased region" description="Low complexity" evidence="1">
    <location>
        <begin position="988"/>
        <end position="999"/>
    </location>
</feature>
<protein>
    <submittedName>
        <fullName evidence="3">Uncoordinated protein 79</fullName>
    </submittedName>
</protein>
<keyword evidence="2" id="KW-1185">Reference proteome</keyword>
<accession>A0A915MRJ9</accession>
<sequence>MFSNSLRQIPLPTSGELLIQQKQLQHRDNESKPVDGVNSGLASPGSRENKIVEEEEPENAESSQQTLEGPMAAQLVMTDILAQQIKLAGGASAMTSVSLLEHLFSLIAALLEYQPEERFTENGWPHTCKDPEGDQFADCLRCQQALFLYQVLLQVLEQFCPKEESRLDALNYGDETARDFADWLSEASSSVHQQQPQGVVADGNSPRPSPSPRALSSYPAGHTFFGSPITQKRQQQQPVQKTSTPLIKARQEVSTPSAEMVGALPTDDVDSASEQVAAFSFAEQSPMGVACISATVIGGLLQQQEAILIEKNGSEAVDGEGKIKIGKTEQKEEQRIFWETSVGRFRFSLEQLPAQLRLTYVLLKVGQMATPLLLHAITLPLGDDVFWESVNAEFTSSEWERRLKAGVVFICLAQNFKFLCSLHTIIDRVLVLAHFVPPAAVRSNRTLLTSLSCAFSHLIVSVHDPNPAVAQKALLLLEALPRSSLTLICHCLEAQFDSCILDRPLIIARIHLLSVLLPEENLLSWDFFIQRFETLSLEAHLKAQQNAGADASMHFLQDLLHSDPMSDVYQRKVTRARQSLNEADNVRSIVRSLREHSLRHQLNPGVRGDQERRDAAQQVLRVCLRRGAVAGTTEKIHGRSARDLARLRLRKVLVVIRVVSAWREMAGRLLLPSSRRSSKMSHQSGGKDEGEFLAEEQQQQQQSLLLPHHQHLLELADQGLVEDMGFSERYFTVARRSIQSTPPLLLPTLPQSRAGSTTSSLACTLEFFLILDLAHPLVQSTVSASSLSPRAIGSDSRYGRMREFTDEESNLCLLLNRVVDMQNPERHTVSLVVSLFVHFLASKRCGPADNAKKLSVLLRHFNTLLGYSNSEKCFTIPPARLRRAAVCNAFLHGLPGVLDSNLLIGNQLLSIVLQLLLYLPSPQKFASDAPSADYSLRLLSTQQRHNWLHSIIIILYKYRCDAAPTNDAIRKQMLIVVQTLEQQCHRCPPSSQNQEQQPPLAIAPENKERRSATCLLEAPGPDGQWSSSTEDSVEELNNDLASTKMDGATEPFKEKRVTSVDEVETLKEHNGSGASSTKTSMQHRPESLKIMAMSEQGGGSTSDISRKESNKTKGSEFAKVAKFVFILILKLLCTARFIDIPQFPWHESNIFVPGNAKSAAKQLIRIILHQLSGSGIALQLFNLHIQADELYSFWSKIALSLVDFTELNPVAFLQNLLEDIADGWPIKVTRILHNLATYIQFVPTEALTNWAAVVALIDGLYRRMHTQLISEATSNLAAVSNAAQSVQNQLINNQQKQFRSELAILIMSRVLRVQGLATIKGAVQAIEAFAKWLVEMLHKCPVELCDLLAVCTACNRGMIRERDKQILTRSVVAELLSALKFKCELAEENYLTIVRMVLQDFGEPLGDDWINTPTNSGGENEEQQQTDQFNTGAAEAIRPHVPELLEFISDMHVLAKLKKQSASNSDRVGGDLKAGLAEVVALEMSRPSIRDSRTVMRFIPWLYSPPSLAQALPGQFSESVANVRVLAWILLGSLHARGQSVVHMSALFHAFHLCQLWTIYCEQTATSSRSEEMVAKTMQQLLDFWARVTPAILQLLAHSKVVPLENAQMRSWLSKVRYKISQIELQTSASSPFYNV</sequence>
<proteinExistence type="predicted"/>
<evidence type="ECO:0000313" key="3">
    <source>
        <dbReference type="WBParaSite" id="scaffold4662_cov241.g8516"/>
    </source>
</evidence>
<feature type="region of interest" description="Disordered" evidence="1">
    <location>
        <begin position="986"/>
        <end position="1006"/>
    </location>
</feature>
<dbReference type="WBParaSite" id="scaffold4662_cov241.g8516">
    <property type="protein sequence ID" value="scaffold4662_cov241.g8516"/>
    <property type="gene ID" value="scaffold4662_cov241.g8516"/>
</dbReference>
<dbReference type="InterPro" id="IPR024855">
    <property type="entry name" value="UNC79"/>
</dbReference>